<dbReference type="InterPro" id="IPR023485">
    <property type="entry name" value="Ptyr_pPase"/>
</dbReference>
<evidence type="ECO:0000313" key="4">
    <source>
        <dbReference type="Proteomes" id="UP001165378"/>
    </source>
</evidence>
<dbReference type="CDD" id="cd16345">
    <property type="entry name" value="LMWP_ArsC"/>
    <property type="match status" value="1"/>
</dbReference>
<comment type="caution">
    <text evidence="3">The sequence shown here is derived from an EMBL/GenBank/DDBJ whole genome shotgun (WGS) entry which is preliminary data.</text>
</comment>
<protein>
    <submittedName>
        <fullName evidence="3">Arsenate reductase ArsC</fullName>
    </submittedName>
</protein>
<sequence length="141" mass="14704">MNDATAKPSVLFVCVHNAGRSQMAAGFLRHLGAGRVDVRSAGSVPGDRVNPVAVQAMEEAGIDIAGQAPKVLTADAVQASDVVITMGCGDACPIFPGKRYLDWALDDPAGQGIEAVRPIRDEIERRVRVLLGELLGGGAEN</sequence>
<organism evidence="3 4">
    <name type="scientific">Yinghuangia soli</name>
    <dbReference type="NCBI Taxonomy" id="2908204"/>
    <lineage>
        <taxon>Bacteria</taxon>
        <taxon>Bacillati</taxon>
        <taxon>Actinomycetota</taxon>
        <taxon>Actinomycetes</taxon>
        <taxon>Kitasatosporales</taxon>
        <taxon>Streptomycetaceae</taxon>
        <taxon>Yinghuangia</taxon>
    </lineage>
</organism>
<dbReference type="Gene3D" id="3.40.50.2300">
    <property type="match status" value="1"/>
</dbReference>
<keyword evidence="4" id="KW-1185">Reference proteome</keyword>
<dbReference type="PANTHER" id="PTHR43428">
    <property type="entry name" value="ARSENATE REDUCTASE"/>
    <property type="match status" value="1"/>
</dbReference>
<dbReference type="Pfam" id="PF01451">
    <property type="entry name" value="LMWPc"/>
    <property type="match status" value="1"/>
</dbReference>
<name>A0AA41PYU6_9ACTN</name>
<dbReference type="GO" id="GO:0046685">
    <property type="term" value="P:response to arsenic-containing substance"/>
    <property type="evidence" value="ECO:0007669"/>
    <property type="project" value="UniProtKB-KW"/>
</dbReference>
<dbReference type="Proteomes" id="UP001165378">
    <property type="component" value="Unassembled WGS sequence"/>
</dbReference>
<dbReference type="PANTHER" id="PTHR43428:SF1">
    <property type="entry name" value="ARSENATE REDUCTASE"/>
    <property type="match status" value="1"/>
</dbReference>
<gene>
    <name evidence="3" type="ORF">LZ495_07070</name>
</gene>
<dbReference type="SUPFAM" id="SSF52788">
    <property type="entry name" value="Phosphotyrosine protein phosphatases I"/>
    <property type="match status" value="1"/>
</dbReference>
<proteinExistence type="predicted"/>
<evidence type="ECO:0000259" key="2">
    <source>
        <dbReference type="SMART" id="SM00226"/>
    </source>
</evidence>
<dbReference type="AlphaFoldDB" id="A0AA41PYU6"/>
<reference evidence="3" key="1">
    <citation type="submission" date="2022-01" db="EMBL/GenBank/DDBJ databases">
        <title>Genome-Based Taxonomic Classification of the Phylum Actinobacteria.</title>
        <authorList>
            <person name="Gao Y."/>
        </authorList>
    </citation>
    <scope>NUCLEOTIDE SEQUENCE</scope>
    <source>
        <strain evidence="3">KLBMP 8922</strain>
    </source>
</reference>
<evidence type="ECO:0000313" key="3">
    <source>
        <dbReference type="EMBL" id="MCF2526977.1"/>
    </source>
</evidence>
<accession>A0AA41PYU6</accession>
<evidence type="ECO:0000256" key="1">
    <source>
        <dbReference type="ARBA" id="ARBA00022849"/>
    </source>
</evidence>
<dbReference type="RefSeq" id="WP_235051131.1">
    <property type="nucleotide sequence ID" value="NZ_JAKFHA010000003.1"/>
</dbReference>
<dbReference type="InterPro" id="IPR036196">
    <property type="entry name" value="Ptyr_pPase_sf"/>
</dbReference>
<dbReference type="EMBL" id="JAKFHA010000003">
    <property type="protein sequence ID" value="MCF2526977.1"/>
    <property type="molecule type" value="Genomic_DNA"/>
</dbReference>
<feature type="domain" description="Phosphotyrosine protein phosphatase I" evidence="2">
    <location>
        <begin position="8"/>
        <end position="133"/>
    </location>
</feature>
<dbReference type="SMART" id="SM00226">
    <property type="entry name" value="LMWPc"/>
    <property type="match status" value="1"/>
</dbReference>
<keyword evidence="1" id="KW-0059">Arsenical resistance</keyword>